<dbReference type="AlphaFoldDB" id="A0A3D9VCZ4"/>
<accession>A0A3D9VCZ4</accession>
<organism evidence="2 3">
    <name type="scientific">Thermasporomyces composti</name>
    <dbReference type="NCBI Taxonomy" id="696763"/>
    <lineage>
        <taxon>Bacteria</taxon>
        <taxon>Bacillati</taxon>
        <taxon>Actinomycetota</taxon>
        <taxon>Actinomycetes</taxon>
        <taxon>Propionibacteriales</taxon>
        <taxon>Nocardioidaceae</taxon>
        <taxon>Thermasporomyces</taxon>
    </lineage>
</organism>
<dbReference type="SUPFAM" id="SSF56112">
    <property type="entry name" value="Protein kinase-like (PK-like)"/>
    <property type="match status" value="1"/>
</dbReference>
<dbReference type="InterPro" id="IPR002575">
    <property type="entry name" value="Aminoglycoside_PTrfase"/>
</dbReference>
<dbReference type="Proteomes" id="UP000256485">
    <property type="component" value="Unassembled WGS sequence"/>
</dbReference>
<protein>
    <recommendedName>
        <fullName evidence="1">Aminoglycoside phosphotransferase domain-containing protein</fullName>
    </recommendedName>
</protein>
<proteinExistence type="predicted"/>
<reference evidence="2 3" key="1">
    <citation type="submission" date="2018-08" db="EMBL/GenBank/DDBJ databases">
        <title>Sequencing the genomes of 1000 actinobacteria strains.</title>
        <authorList>
            <person name="Klenk H.-P."/>
        </authorList>
    </citation>
    <scope>NUCLEOTIDE SEQUENCE [LARGE SCALE GENOMIC DNA]</scope>
    <source>
        <strain evidence="2 3">DSM 22891</strain>
    </source>
</reference>
<dbReference type="EMBL" id="QTUC01000001">
    <property type="protein sequence ID" value="REF35171.1"/>
    <property type="molecule type" value="Genomic_DNA"/>
</dbReference>
<name>A0A3D9VCZ4_THECX</name>
<sequence length="220" mass="24269">MLNLARQRGLPVPAYDLVAEVPDATAIVQERLPGSPPSRVDRRLVEEMVALHERFAGLLAGRTDVEVPDLYLRASGPGFCLHRPLELHSARSRRLLAWVRDVGAASDAVMSGADLVHLDYHGERAVDASGAITGVVDWDGIGRGDRRFALVTLRFALSEPGRDETLARWVDGLVDDLLDPATRRVSWAHMSLRMADWAIRHFGPGDVDHWLDVAEAGMDR</sequence>
<keyword evidence="3" id="KW-1185">Reference proteome</keyword>
<dbReference type="Pfam" id="PF01636">
    <property type="entry name" value="APH"/>
    <property type="match status" value="1"/>
</dbReference>
<dbReference type="InterPro" id="IPR011009">
    <property type="entry name" value="Kinase-like_dom_sf"/>
</dbReference>
<gene>
    <name evidence="2" type="ORF">DFJ64_0543</name>
</gene>
<comment type="caution">
    <text evidence="2">The sequence shown here is derived from an EMBL/GenBank/DDBJ whole genome shotgun (WGS) entry which is preliminary data.</text>
</comment>
<evidence type="ECO:0000313" key="2">
    <source>
        <dbReference type="EMBL" id="REF35171.1"/>
    </source>
</evidence>
<evidence type="ECO:0000313" key="3">
    <source>
        <dbReference type="Proteomes" id="UP000256485"/>
    </source>
</evidence>
<evidence type="ECO:0000259" key="1">
    <source>
        <dbReference type="Pfam" id="PF01636"/>
    </source>
</evidence>
<feature type="domain" description="Aminoglycoside phosphotransferase" evidence="1">
    <location>
        <begin position="2"/>
        <end position="174"/>
    </location>
</feature>